<dbReference type="AlphaFoldDB" id="A0A2J7ZR99"/>
<proteinExistence type="predicted"/>
<feature type="region of interest" description="Disordered" evidence="1">
    <location>
        <begin position="359"/>
        <end position="407"/>
    </location>
</feature>
<name>A0A2J7ZR99_9CHLO</name>
<sequence>MDALAARSSEMECCHVRGRMFESCLFPEGSLDWILRSLHKGVPDSVYFDIWPVVCAAVLRQPPETSLEWVITQSDPAEWAGRIARHLTFLPEACAEVCEIIKYMGSWLRHNDRFGNIMVMLHARADTCAHQAAKATQSVDAAAQARLANSQHRRAARNRLPAELAAEIRSANTRQRSAARHKRKRDDPDGPAYDALPPGSLTTRAEEVTAMRLFHQTTPVVPRLPPYIRARQDTIFAGRVQDLPDKQPQQHVPYSEHIKMAEALAATASAQMPSLVCAVCSCVCPDADIKLLSFDGIPNRELLRADISRTCAVPRCGNTLYRRQMPLAEFEAIRVPPAPVPRAGEQVARTNATARATAAAAGQQGEDEEQLVDGETTDSEGDEPPAQRQRTAPYAPVTWPPRVRTLPVRDGSGTMNVKYCMRAELELPDRTTVNGRFQVCNTCLSALKGWYGTLRVSHWF</sequence>
<protein>
    <submittedName>
        <fullName evidence="2">Uncharacterized protein</fullName>
    </submittedName>
</protein>
<evidence type="ECO:0000313" key="3">
    <source>
        <dbReference type="Proteomes" id="UP000236333"/>
    </source>
</evidence>
<keyword evidence="3" id="KW-1185">Reference proteome</keyword>
<gene>
    <name evidence="2" type="ORF">TSOC_011208</name>
</gene>
<feature type="region of interest" description="Disordered" evidence="1">
    <location>
        <begin position="149"/>
        <end position="200"/>
    </location>
</feature>
<organism evidence="2 3">
    <name type="scientific">Tetrabaena socialis</name>
    <dbReference type="NCBI Taxonomy" id="47790"/>
    <lineage>
        <taxon>Eukaryota</taxon>
        <taxon>Viridiplantae</taxon>
        <taxon>Chlorophyta</taxon>
        <taxon>core chlorophytes</taxon>
        <taxon>Chlorophyceae</taxon>
        <taxon>CS clade</taxon>
        <taxon>Chlamydomonadales</taxon>
        <taxon>Tetrabaenaceae</taxon>
        <taxon>Tetrabaena</taxon>
    </lineage>
</organism>
<evidence type="ECO:0000256" key="1">
    <source>
        <dbReference type="SAM" id="MobiDB-lite"/>
    </source>
</evidence>
<dbReference type="EMBL" id="PGGS01000597">
    <property type="protein sequence ID" value="PNH02776.1"/>
    <property type="molecule type" value="Genomic_DNA"/>
</dbReference>
<comment type="caution">
    <text evidence="2">The sequence shown here is derived from an EMBL/GenBank/DDBJ whole genome shotgun (WGS) entry which is preliminary data.</text>
</comment>
<dbReference type="OrthoDB" id="557947at2759"/>
<reference evidence="2 3" key="1">
    <citation type="journal article" date="2017" name="Mol. Biol. Evol.">
        <title>The 4-celled Tetrabaena socialis nuclear genome reveals the essential components for genetic control of cell number at the origin of multicellularity in the volvocine lineage.</title>
        <authorList>
            <person name="Featherston J."/>
            <person name="Arakaki Y."/>
            <person name="Hanschen E.R."/>
            <person name="Ferris P.J."/>
            <person name="Michod R.E."/>
            <person name="Olson B.J.S.C."/>
            <person name="Nozaki H."/>
            <person name="Durand P.M."/>
        </authorList>
    </citation>
    <scope>NUCLEOTIDE SEQUENCE [LARGE SCALE GENOMIC DNA]</scope>
    <source>
        <strain evidence="2 3">NIES-571</strain>
    </source>
</reference>
<accession>A0A2J7ZR99</accession>
<evidence type="ECO:0000313" key="2">
    <source>
        <dbReference type="EMBL" id="PNH02776.1"/>
    </source>
</evidence>
<feature type="compositionally biased region" description="Acidic residues" evidence="1">
    <location>
        <begin position="365"/>
        <end position="383"/>
    </location>
</feature>
<dbReference type="Proteomes" id="UP000236333">
    <property type="component" value="Unassembled WGS sequence"/>
</dbReference>